<sequence length="126" mass="14143">MDPQPRGPDWMPITPKTGSLFHADSHARHYSRNQLVTSLVVYAQQQGVTSYTGVAEKAWFEQIQNFGWKCRALGPCNGLEPTALVALQIEIEDDTLARLQDGGVYAPCQFRTLYSRDVLNGWEMGQ</sequence>
<keyword evidence="2" id="KW-1185">Reference proteome</keyword>
<dbReference type="Proteomes" id="UP001317629">
    <property type="component" value="Plasmid pSS37A-Re-2"/>
</dbReference>
<name>A0ABM8EEB6_9HYPH</name>
<accession>A0ABM8EEB6</accession>
<evidence type="ECO:0000313" key="2">
    <source>
        <dbReference type="Proteomes" id="UP001317629"/>
    </source>
</evidence>
<organism evidence="1 2">
    <name type="scientific">Methylocystis iwaonis</name>
    <dbReference type="NCBI Taxonomy" id="2885079"/>
    <lineage>
        <taxon>Bacteria</taxon>
        <taxon>Pseudomonadati</taxon>
        <taxon>Pseudomonadota</taxon>
        <taxon>Alphaproteobacteria</taxon>
        <taxon>Hyphomicrobiales</taxon>
        <taxon>Methylocystaceae</taxon>
        <taxon>Methylocystis</taxon>
    </lineage>
</organism>
<geneLocation type="plasmid" evidence="1 2">
    <name>pSS37A-Re-2</name>
</geneLocation>
<dbReference type="Gene3D" id="3.40.630.30">
    <property type="match status" value="1"/>
</dbReference>
<protein>
    <submittedName>
        <fullName evidence="1">Uncharacterized protein</fullName>
    </submittedName>
</protein>
<reference evidence="1 2" key="1">
    <citation type="journal article" date="2023" name="Int. J. Syst. Evol. Microbiol.">
        <title>Methylocystis iwaonis sp. nov., a type II methane-oxidizing bacterium from surface soil of a rice paddy field in Japan, and emended description of the genus Methylocystis (ex Whittenbury et al. 1970) Bowman et al. 1993.</title>
        <authorList>
            <person name="Kaise H."/>
            <person name="Sawadogo J.B."/>
            <person name="Alam M.S."/>
            <person name="Ueno C."/>
            <person name="Dianou D."/>
            <person name="Shinjo R."/>
            <person name="Asakawa S."/>
        </authorList>
    </citation>
    <scope>NUCLEOTIDE SEQUENCE [LARGE SCALE GENOMIC DNA]</scope>
    <source>
        <strain evidence="1 2">SS37A-Re</strain>
    </source>
</reference>
<dbReference type="EMBL" id="AP027144">
    <property type="protein sequence ID" value="BDV36366.1"/>
    <property type="molecule type" value="Genomic_DNA"/>
</dbReference>
<proteinExistence type="predicted"/>
<keyword evidence="1" id="KW-0614">Plasmid</keyword>
<evidence type="ECO:0000313" key="1">
    <source>
        <dbReference type="EMBL" id="BDV36366.1"/>
    </source>
</evidence>
<gene>
    <name evidence="1" type="ORF">SS37A_38960</name>
</gene>